<sequence>MVNAFSAPSQEIPSITQEAKELFTIELVRMQNTQGRFYNIHIAIPKRKADKKSALRLMCVPPPPFFFLCCLME</sequence>
<reference evidence="1" key="1">
    <citation type="journal article" date="2014" name="Genome Announc.">
        <title>Draft genome sequences of eight enterohepatic helicobacter species isolated from both laboratory and wild rodents.</title>
        <authorList>
            <person name="Sheh A."/>
            <person name="Shen Z."/>
            <person name="Fox J.G."/>
        </authorList>
    </citation>
    <scope>NUCLEOTIDE SEQUENCE [LARGE SCALE GENOMIC DNA]</scope>
    <source>
        <strain evidence="1">ST1</strain>
    </source>
</reference>
<evidence type="ECO:0000313" key="1">
    <source>
        <dbReference type="EMBL" id="TLD99924.1"/>
    </source>
</evidence>
<dbReference type="EMBL" id="JRPD02000013">
    <property type="protein sequence ID" value="TLD99924.1"/>
    <property type="molecule type" value="Genomic_DNA"/>
</dbReference>
<dbReference type="RefSeq" id="WP_104717609.1">
    <property type="nucleotide sequence ID" value="NZ_FZML01000016.1"/>
</dbReference>
<name>A0A4U8TJP7_9HELI</name>
<organism evidence="1">
    <name type="scientific">Helicobacter muridarum</name>
    <dbReference type="NCBI Taxonomy" id="216"/>
    <lineage>
        <taxon>Bacteria</taxon>
        <taxon>Pseudomonadati</taxon>
        <taxon>Campylobacterota</taxon>
        <taxon>Epsilonproteobacteria</taxon>
        <taxon>Campylobacterales</taxon>
        <taxon>Helicobacteraceae</taxon>
        <taxon>Helicobacter</taxon>
    </lineage>
</organism>
<dbReference type="Proteomes" id="UP000029922">
    <property type="component" value="Unassembled WGS sequence"/>
</dbReference>
<gene>
    <name evidence="1" type="ORF">LS73_006355</name>
</gene>
<proteinExistence type="predicted"/>
<accession>A0A4U8TJP7</accession>
<dbReference type="AlphaFoldDB" id="A0A4U8TJP7"/>
<protein>
    <submittedName>
        <fullName evidence="1">Uncharacterized protein</fullName>
    </submittedName>
</protein>
<dbReference type="OrthoDB" id="5523653at2"/>
<comment type="caution">
    <text evidence="1">The sequence shown here is derived from an EMBL/GenBank/DDBJ whole genome shotgun (WGS) entry which is preliminary data.</text>
</comment>